<protein>
    <recommendedName>
        <fullName evidence="3">Patatin</fullName>
    </recommendedName>
</protein>
<accession>A0A9J6AI03</accession>
<evidence type="ECO:0000313" key="2">
    <source>
        <dbReference type="Proteomes" id="UP000824120"/>
    </source>
</evidence>
<dbReference type="InterPro" id="IPR016035">
    <property type="entry name" value="Acyl_Trfase/lysoPLipase"/>
</dbReference>
<dbReference type="EMBL" id="JACXVP010000002">
    <property type="protein sequence ID" value="KAG5623971.1"/>
    <property type="molecule type" value="Genomic_DNA"/>
</dbReference>
<dbReference type="SUPFAM" id="SSF52151">
    <property type="entry name" value="FabD/lysophospholipase-like"/>
    <property type="match status" value="1"/>
</dbReference>
<dbReference type="Proteomes" id="UP000824120">
    <property type="component" value="Chromosome 2"/>
</dbReference>
<dbReference type="GO" id="GO:0047372">
    <property type="term" value="F:monoacylglycerol lipase activity"/>
    <property type="evidence" value="ECO:0007669"/>
    <property type="project" value="TreeGrafter"/>
</dbReference>
<name>A0A9J6AI03_SOLCO</name>
<gene>
    <name evidence="1" type="ORF">H5410_009189</name>
</gene>
<dbReference type="OrthoDB" id="1299368at2759"/>
<evidence type="ECO:0000313" key="1">
    <source>
        <dbReference type="EMBL" id="KAG5623971.1"/>
    </source>
</evidence>
<evidence type="ECO:0008006" key="3">
    <source>
        <dbReference type="Google" id="ProtNLM"/>
    </source>
</evidence>
<dbReference type="PANTHER" id="PTHR32176:SF105">
    <property type="entry name" value="PATATIN"/>
    <property type="match status" value="1"/>
</dbReference>
<keyword evidence="2" id="KW-1185">Reference proteome</keyword>
<dbReference type="AlphaFoldDB" id="A0A9J6AI03"/>
<dbReference type="GO" id="GO:0004620">
    <property type="term" value="F:phospholipase activity"/>
    <property type="evidence" value="ECO:0007669"/>
    <property type="project" value="TreeGrafter"/>
</dbReference>
<reference evidence="1 2" key="1">
    <citation type="submission" date="2020-09" db="EMBL/GenBank/DDBJ databases">
        <title>De no assembly of potato wild relative species, Solanum commersonii.</title>
        <authorList>
            <person name="Cho K."/>
        </authorList>
    </citation>
    <scope>NUCLEOTIDE SEQUENCE [LARGE SCALE GENOMIC DNA]</scope>
    <source>
        <strain evidence="1">LZ3.2</strain>
        <tissue evidence="1">Leaf</tissue>
    </source>
</reference>
<comment type="caution">
    <text evidence="1">The sequence shown here is derived from an EMBL/GenBank/DDBJ whole genome shotgun (WGS) entry which is preliminary data.</text>
</comment>
<dbReference type="Gene3D" id="3.40.1090.10">
    <property type="entry name" value="Cytosolic phospholipase A2 catalytic domain"/>
    <property type="match status" value="2"/>
</dbReference>
<sequence length="288" mass="31583">MARYGERITVLSIDGGGELDGPEARLADYFDIIAGSSTGGLIATMLTAPNQHGRPLYAAKDIIFHFIKSNAKMDPGFDSLLSDICIGTSSAPVYFPAHLFKTKDCHGNEYDREFNLIDGGIAANNPALLAMRPTGAKANLLPANVLDYGKYLVLSVGTGTFKSERKYDAIRAAKCPLVDAFTFATLLAGHINNYLRIQDDNLSGDASSTNKATKKCMENLVKIGNNILQKPISRMNLETCINEAVENEGTNEQALIRFAKLLSQEKKLRTKRMEEKNVFGLMDMHEQL</sequence>
<organism evidence="1 2">
    <name type="scientific">Solanum commersonii</name>
    <name type="common">Commerson's wild potato</name>
    <name type="synonym">Commerson's nightshade</name>
    <dbReference type="NCBI Taxonomy" id="4109"/>
    <lineage>
        <taxon>Eukaryota</taxon>
        <taxon>Viridiplantae</taxon>
        <taxon>Streptophyta</taxon>
        <taxon>Embryophyta</taxon>
        <taxon>Tracheophyta</taxon>
        <taxon>Spermatophyta</taxon>
        <taxon>Magnoliopsida</taxon>
        <taxon>eudicotyledons</taxon>
        <taxon>Gunneridae</taxon>
        <taxon>Pentapetalae</taxon>
        <taxon>asterids</taxon>
        <taxon>lamiids</taxon>
        <taxon>Solanales</taxon>
        <taxon>Solanaceae</taxon>
        <taxon>Solanoideae</taxon>
        <taxon>Solaneae</taxon>
        <taxon>Solanum</taxon>
    </lineage>
</organism>
<dbReference type="PANTHER" id="PTHR32176">
    <property type="entry name" value="XYLOSE ISOMERASE"/>
    <property type="match status" value="1"/>
</dbReference>
<proteinExistence type="predicted"/>